<dbReference type="eggNOG" id="COG0569">
    <property type="taxonomic scope" value="Bacteria"/>
</dbReference>
<dbReference type="InterPro" id="IPR003148">
    <property type="entry name" value="RCK_N"/>
</dbReference>
<organism evidence="4 5">
    <name type="scientific">Sulfuricella denitrificans (strain DSM 22764 / NBRC 105220 / skB26)</name>
    <dbReference type="NCBI Taxonomy" id="1163617"/>
    <lineage>
        <taxon>Bacteria</taxon>
        <taxon>Pseudomonadati</taxon>
        <taxon>Pseudomonadota</taxon>
        <taxon>Betaproteobacteria</taxon>
        <taxon>Nitrosomonadales</taxon>
        <taxon>Sulfuricellaceae</taxon>
        <taxon>Sulfuricella</taxon>
    </lineage>
</organism>
<protein>
    <submittedName>
        <fullName evidence="4">TrkA-N domain protein</fullName>
    </submittedName>
</protein>
<dbReference type="GO" id="GO:0005886">
    <property type="term" value="C:plasma membrane"/>
    <property type="evidence" value="ECO:0007669"/>
    <property type="project" value="UniProtKB-SubCell"/>
</dbReference>
<dbReference type="EMBL" id="AP013066">
    <property type="protein sequence ID" value="BAN35031.1"/>
    <property type="molecule type" value="Genomic_DNA"/>
</dbReference>
<dbReference type="Pfam" id="PF02254">
    <property type="entry name" value="TrkA_N"/>
    <property type="match status" value="2"/>
</dbReference>
<dbReference type="AlphaFoldDB" id="S6AGA6"/>
<evidence type="ECO:0000256" key="1">
    <source>
        <dbReference type="ARBA" id="ARBA00004651"/>
    </source>
</evidence>
<dbReference type="RefSeq" id="WP_009206017.1">
    <property type="nucleotide sequence ID" value="NC_022357.1"/>
</dbReference>
<dbReference type="InterPro" id="IPR013099">
    <property type="entry name" value="K_chnl_dom"/>
</dbReference>
<feature type="domain" description="RCK N-terminal" evidence="3">
    <location>
        <begin position="123"/>
        <end position="245"/>
    </location>
</feature>
<dbReference type="OrthoDB" id="9781411at2"/>
<dbReference type="Gene3D" id="3.40.50.720">
    <property type="entry name" value="NAD(P)-binding Rossmann-like Domain"/>
    <property type="match status" value="2"/>
</dbReference>
<gene>
    <name evidence="4" type="ORF">SCD_n01202</name>
</gene>
<dbReference type="InterPro" id="IPR050721">
    <property type="entry name" value="Trk_Ktr_HKT_K-transport"/>
</dbReference>
<evidence type="ECO:0000256" key="2">
    <source>
        <dbReference type="SAM" id="Phobius"/>
    </source>
</evidence>
<keyword evidence="5" id="KW-1185">Reference proteome</keyword>
<proteinExistence type="predicted"/>
<dbReference type="GO" id="GO:0006813">
    <property type="term" value="P:potassium ion transport"/>
    <property type="evidence" value="ECO:0007669"/>
    <property type="project" value="InterPro"/>
</dbReference>
<feature type="transmembrane region" description="Helical" evidence="2">
    <location>
        <begin position="12"/>
        <end position="33"/>
    </location>
</feature>
<feature type="transmembrane region" description="Helical" evidence="2">
    <location>
        <begin position="45"/>
        <end position="64"/>
    </location>
</feature>
<comment type="subcellular location">
    <subcellularLocation>
        <location evidence="1">Cell membrane</location>
        <topology evidence="1">Multi-pass membrane protein</topology>
    </subcellularLocation>
</comment>
<dbReference type="HOGENOM" id="CLU_023787_0_0_4"/>
<dbReference type="Pfam" id="PF07885">
    <property type="entry name" value="Ion_trans_2"/>
    <property type="match status" value="1"/>
</dbReference>
<feature type="transmembrane region" description="Helical" evidence="2">
    <location>
        <begin position="76"/>
        <end position="100"/>
    </location>
</feature>
<dbReference type="SUPFAM" id="SSF81324">
    <property type="entry name" value="Voltage-gated potassium channels"/>
    <property type="match status" value="1"/>
</dbReference>
<dbReference type="KEGG" id="sdr:SCD_n01202"/>
<dbReference type="eggNOG" id="COG1226">
    <property type="taxonomic scope" value="Bacteria"/>
</dbReference>
<dbReference type="SUPFAM" id="SSF51735">
    <property type="entry name" value="NAD(P)-binding Rossmann-fold domains"/>
    <property type="match status" value="2"/>
</dbReference>
<dbReference type="InterPro" id="IPR036291">
    <property type="entry name" value="NAD(P)-bd_dom_sf"/>
</dbReference>
<evidence type="ECO:0000313" key="5">
    <source>
        <dbReference type="Proteomes" id="UP000015559"/>
    </source>
</evidence>
<accession>S6AGA6</accession>
<dbReference type="PROSITE" id="PS51201">
    <property type="entry name" value="RCK_N"/>
    <property type="match status" value="1"/>
</dbReference>
<evidence type="ECO:0000313" key="4">
    <source>
        <dbReference type="EMBL" id="BAN35031.1"/>
    </source>
</evidence>
<dbReference type="STRING" id="1163617.SCD_n01202"/>
<dbReference type="PANTHER" id="PTHR43833">
    <property type="entry name" value="POTASSIUM CHANNEL PROTEIN 2-RELATED-RELATED"/>
    <property type="match status" value="1"/>
</dbReference>
<keyword evidence="2" id="KW-0472">Membrane</keyword>
<keyword evidence="2" id="KW-0812">Transmembrane</keyword>
<name>S6AGA6_SULDS</name>
<keyword evidence="2" id="KW-1133">Transmembrane helix</keyword>
<reference evidence="4 5" key="1">
    <citation type="journal article" date="2012" name="Appl. Environ. Microbiol.">
        <title>Draft genome sequence of a psychrotolerant sulfur-oxidizing bacterium, Sulfuricella denitrificans skB26, and proteomic insights into cold adaptation.</title>
        <authorList>
            <person name="Watanabe T."/>
            <person name="Kojima H."/>
            <person name="Fukui M."/>
        </authorList>
    </citation>
    <scope>NUCLEOTIDE SEQUENCE [LARGE SCALE GENOMIC DNA]</scope>
    <source>
        <strain evidence="5">skB26</strain>
    </source>
</reference>
<evidence type="ECO:0000259" key="3">
    <source>
        <dbReference type="PROSITE" id="PS51201"/>
    </source>
</evidence>
<dbReference type="Proteomes" id="UP000015559">
    <property type="component" value="Chromosome"/>
</dbReference>
<sequence>MHNIVYVLLRRIHVPLIVLVCVYAVSVLGFVLIPGMDGQGKPWDMSFFHAVYFVSFLGTTIGLGEIPYPFTDAQRLWATISIYGTVFAWLYGIGAALSLLQDQAFQSTLRVNAFRRSVRLITEPFYLVCGYGDTGSTLVRALSDAGYRSVVIEIDQGRIVALELEDLGMPVPGLCASAVEPKILVMAGLDRPNCIGVIALTNVDDVNLNVAITAKLLRPRVATIARVESRSVEANMLSFGTDQVFNPFDTFAGRLALALHSPGMFLLYEWMTAVPHESLREPLFPPHGRWILCGYGRFGKAVYERLVAEGVQVTVIEATPETTNAPPGTISGSGTEAATQLEAGIKDAVGIVAGTDNDANNLSIIMTARELNPGLFMVARQNQHQNNIIFRAAQLDLTMKRGSVIANKIFALTTTPLLAEFLQVARLNSNEWANQLVSRIGGISGDEVPQTWALEITPAASPALYAGIARGRRARIGDLCRDPRNRDECLPCIALLIKRGDAEILLPADDEMLRRGDHILLCGRDGAGQQMEWIAKNHNVFNYLYSGEERASGSVWRWLTREKDHPAGEEGPEPRR</sequence>